<dbReference type="AlphaFoldDB" id="A0A7W6MH44"/>
<feature type="region of interest" description="Disordered" evidence="1">
    <location>
        <begin position="238"/>
        <end position="269"/>
    </location>
</feature>
<organism evidence="2 3">
    <name type="scientific">Rhizobium aethiopicum</name>
    <dbReference type="NCBI Taxonomy" id="1138170"/>
    <lineage>
        <taxon>Bacteria</taxon>
        <taxon>Pseudomonadati</taxon>
        <taxon>Pseudomonadota</taxon>
        <taxon>Alphaproteobacteria</taxon>
        <taxon>Hyphomicrobiales</taxon>
        <taxon>Rhizobiaceae</taxon>
        <taxon>Rhizobium/Agrobacterium group</taxon>
        <taxon>Rhizobium</taxon>
    </lineage>
</organism>
<evidence type="ECO:0000313" key="3">
    <source>
        <dbReference type="Proteomes" id="UP000524492"/>
    </source>
</evidence>
<comment type="caution">
    <text evidence="2">The sequence shown here is derived from an EMBL/GenBank/DDBJ whole genome shotgun (WGS) entry which is preliminary data.</text>
</comment>
<sequence>MPNLLSQMHKIIYRRIRYSLTRPKPPKTSVPLAGPVVVVGSAPVSHKPVGFDETYRIISVNASQIAVHAWGIDEPDITLMGFNELQGGNPAAVETRRVLTGHRTGALYVLTWRRGQKRQERVKNNLNSFSYCYRDLHLVGRYQRIALMHKATGLVNLELDAETKCSNGMIAVLFALHNGASAVIITGINPHSNGHIYNSANLTRKHTRFDRDILIRLLRQGYPIYTADPQVSEEVGLPLWHGAKEPKSKAAQQATDNSQQRSSPASQSR</sequence>
<dbReference type="RefSeq" id="WP_184455280.1">
    <property type="nucleotide sequence ID" value="NZ_JACIFV010000005.1"/>
</dbReference>
<dbReference type="EMBL" id="JACIFV010000005">
    <property type="protein sequence ID" value="MBB4191802.1"/>
    <property type="molecule type" value="Genomic_DNA"/>
</dbReference>
<keyword evidence="3" id="KW-1185">Reference proteome</keyword>
<evidence type="ECO:0008006" key="4">
    <source>
        <dbReference type="Google" id="ProtNLM"/>
    </source>
</evidence>
<gene>
    <name evidence="2" type="ORF">GGD53_001955</name>
</gene>
<proteinExistence type="predicted"/>
<evidence type="ECO:0000313" key="2">
    <source>
        <dbReference type="EMBL" id="MBB4191802.1"/>
    </source>
</evidence>
<dbReference type="Proteomes" id="UP000524492">
    <property type="component" value="Unassembled WGS sequence"/>
</dbReference>
<evidence type="ECO:0000256" key="1">
    <source>
        <dbReference type="SAM" id="MobiDB-lite"/>
    </source>
</evidence>
<reference evidence="2 3" key="1">
    <citation type="submission" date="2020-08" db="EMBL/GenBank/DDBJ databases">
        <title>Genomic Encyclopedia of Type Strains, Phase IV (KMG-V): Genome sequencing to study the core and pangenomes of soil and plant-associated prokaryotes.</title>
        <authorList>
            <person name="Whitman W."/>
        </authorList>
    </citation>
    <scope>NUCLEOTIDE SEQUENCE [LARGE SCALE GENOMIC DNA]</scope>
    <source>
        <strain evidence="2 3">SEMIA 4074</strain>
    </source>
</reference>
<name>A0A7W6MH44_9HYPH</name>
<accession>A0A7W6MH44</accession>
<protein>
    <recommendedName>
        <fullName evidence="4">Membrane-anchored protein</fullName>
    </recommendedName>
</protein>
<feature type="compositionally biased region" description="Low complexity" evidence="1">
    <location>
        <begin position="258"/>
        <end position="269"/>
    </location>
</feature>